<organism evidence="1 2">
    <name type="scientific">Ixodes persulcatus</name>
    <name type="common">Taiga tick</name>
    <dbReference type="NCBI Taxonomy" id="34615"/>
    <lineage>
        <taxon>Eukaryota</taxon>
        <taxon>Metazoa</taxon>
        <taxon>Ecdysozoa</taxon>
        <taxon>Arthropoda</taxon>
        <taxon>Chelicerata</taxon>
        <taxon>Arachnida</taxon>
        <taxon>Acari</taxon>
        <taxon>Parasitiformes</taxon>
        <taxon>Ixodida</taxon>
        <taxon>Ixodoidea</taxon>
        <taxon>Ixodidae</taxon>
        <taxon>Ixodinae</taxon>
        <taxon>Ixodes</taxon>
    </lineage>
</organism>
<evidence type="ECO:0000313" key="2">
    <source>
        <dbReference type="Proteomes" id="UP000805193"/>
    </source>
</evidence>
<evidence type="ECO:0000313" key="1">
    <source>
        <dbReference type="EMBL" id="KAG0428154.1"/>
    </source>
</evidence>
<sequence length="627" mass="68825">PLFRRKPDKPNEVKSDGDPAAQQRNSLAASTAQNGFLQQEASVVAVAPQPLPPPELLAAEQEYDPNLCMRTKSRLSKTLEEVLSDNGALAYLIQFAEEHGTKPLVTFWMEAESFRSSCLLRSPPRLRCSPSPGRRPDKLLRQARAHKGGTPTHDDGRCCTTEEKSSGDCRLVDSLPGTRVPAVGAELDGREALAEAGLAEGGAGGLLSCGATDGASSVPPATEGGASPGKAARRADGCAVAENGTNIRPPAMRRNSLSQDALHIFNKYIAQNAPLPIGVSEELRSRISDSISHDHVEPDCFLPAQEFVVSQMQKDVFPIFLRSSYNCKHQVDVLTSGNVSLADILYNDSALFYFMEYMEQEQSRHLVDFLLMADNFRNHLLAEGHYDGQQAQEDAMVIYDKYFSLQATTSLGFSDAVRLEVEMNICQEEGPLPSCFEKPVMILMQHLEKNHLKQFLSSQLYVKYISECIVTIQTANSDTDCMRRKKRSGSDSSSSDLSLASQTTNTLLAMDGKQPGTPVSGARRILRNIEGSDMKIDTGQFNPDSLWKRSLAGKLQMAHVNHLGKVTTEFEPEPDRKSGSNLTKAFKKLVNWDVDKTEEDLAWQVAEMIVKDICNVTLCPGPASEDK</sequence>
<proteinExistence type="predicted"/>
<name>A0AC60Q3T5_IXOPE</name>
<reference evidence="1 2" key="1">
    <citation type="journal article" date="2020" name="Cell">
        <title>Large-Scale Comparative Analyses of Tick Genomes Elucidate Their Genetic Diversity and Vector Capacities.</title>
        <authorList>
            <consortium name="Tick Genome and Microbiome Consortium (TIGMIC)"/>
            <person name="Jia N."/>
            <person name="Wang J."/>
            <person name="Shi W."/>
            <person name="Du L."/>
            <person name="Sun Y."/>
            <person name="Zhan W."/>
            <person name="Jiang J.F."/>
            <person name="Wang Q."/>
            <person name="Zhang B."/>
            <person name="Ji P."/>
            <person name="Bell-Sakyi L."/>
            <person name="Cui X.M."/>
            <person name="Yuan T.T."/>
            <person name="Jiang B.G."/>
            <person name="Yang W.F."/>
            <person name="Lam T.T."/>
            <person name="Chang Q.C."/>
            <person name="Ding S.J."/>
            <person name="Wang X.J."/>
            <person name="Zhu J.G."/>
            <person name="Ruan X.D."/>
            <person name="Zhao L."/>
            <person name="Wei J.T."/>
            <person name="Ye R.Z."/>
            <person name="Que T.C."/>
            <person name="Du C.H."/>
            <person name="Zhou Y.H."/>
            <person name="Cheng J.X."/>
            <person name="Dai P.F."/>
            <person name="Guo W.B."/>
            <person name="Han X.H."/>
            <person name="Huang E.J."/>
            <person name="Li L.F."/>
            <person name="Wei W."/>
            <person name="Gao Y.C."/>
            <person name="Liu J.Z."/>
            <person name="Shao H.Z."/>
            <person name="Wang X."/>
            <person name="Wang C.C."/>
            <person name="Yang T.C."/>
            <person name="Huo Q.B."/>
            <person name="Li W."/>
            <person name="Chen H.Y."/>
            <person name="Chen S.E."/>
            <person name="Zhou L.G."/>
            <person name="Ni X.B."/>
            <person name="Tian J.H."/>
            <person name="Sheng Y."/>
            <person name="Liu T."/>
            <person name="Pan Y.S."/>
            <person name="Xia L.Y."/>
            <person name="Li J."/>
            <person name="Zhao F."/>
            <person name="Cao W.C."/>
        </authorList>
    </citation>
    <scope>NUCLEOTIDE SEQUENCE [LARGE SCALE GENOMIC DNA]</scope>
    <source>
        <strain evidence="1">Iper-2018</strain>
    </source>
</reference>
<feature type="non-terminal residue" evidence="1">
    <location>
        <position position="627"/>
    </location>
</feature>
<accession>A0AC60Q3T5</accession>
<keyword evidence="2" id="KW-1185">Reference proteome</keyword>
<gene>
    <name evidence="1" type="ORF">HPB47_024864</name>
</gene>
<feature type="non-terminal residue" evidence="1">
    <location>
        <position position="1"/>
    </location>
</feature>
<dbReference type="EMBL" id="JABSTQ010009560">
    <property type="protein sequence ID" value="KAG0428154.1"/>
    <property type="molecule type" value="Genomic_DNA"/>
</dbReference>
<comment type="caution">
    <text evidence="1">The sequence shown here is derived from an EMBL/GenBank/DDBJ whole genome shotgun (WGS) entry which is preliminary data.</text>
</comment>
<protein>
    <submittedName>
        <fullName evidence="1">Uncharacterized protein</fullName>
    </submittedName>
</protein>
<dbReference type="Proteomes" id="UP000805193">
    <property type="component" value="Unassembled WGS sequence"/>
</dbReference>